<sequence length="47" mass="5200">MAIILILSHSFGLFGIEISQSLADILSAAVTIPFFLSFFRTLPKEDE</sequence>
<keyword evidence="2" id="KW-1185">Reference proteome</keyword>
<evidence type="ECO:0000313" key="1">
    <source>
        <dbReference type="EMBL" id="MBC5753592.1"/>
    </source>
</evidence>
<reference evidence="1 2" key="1">
    <citation type="submission" date="2020-08" db="EMBL/GenBank/DDBJ databases">
        <title>Genome public.</title>
        <authorList>
            <person name="Liu C."/>
            <person name="Sun Q."/>
        </authorList>
    </citation>
    <scope>NUCLEOTIDE SEQUENCE [LARGE SCALE GENOMIC DNA]</scope>
    <source>
        <strain evidence="1 2">BX0805</strain>
    </source>
</reference>
<gene>
    <name evidence="1" type="ORF">H8Z76_06035</name>
</gene>
<proteinExistence type="predicted"/>
<dbReference type="EMBL" id="JACOQH010000003">
    <property type="protein sequence ID" value="MBC5753592.1"/>
    <property type="molecule type" value="Genomic_DNA"/>
</dbReference>
<dbReference type="Proteomes" id="UP000621540">
    <property type="component" value="Unassembled WGS sequence"/>
</dbReference>
<evidence type="ECO:0000313" key="2">
    <source>
        <dbReference type="Proteomes" id="UP000621540"/>
    </source>
</evidence>
<dbReference type="RefSeq" id="WP_186981947.1">
    <property type="nucleotide sequence ID" value="NZ_JACOQH010000003.1"/>
</dbReference>
<protein>
    <submittedName>
        <fullName evidence="1">Uncharacterized protein</fullName>
    </submittedName>
</protein>
<organism evidence="1 2">
    <name type="scientific">Roseburia yibonii</name>
    <dbReference type="NCBI Taxonomy" id="2763063"/>
    <lineage>
        <taxon>Bacteria</taxon>
        <taxon>Bacillati</taxon>
        <taxon>Bacillota</taxon>
        <taxon>Clostridia</taxon>
        <taxon>Lachnospirales</taxon>
        <taxon>Lachnospiraceae</taxon>
        <taxon>Roseburia</taxon>
    </lineage>
</organism>
<comment type="caution">
    <text evidence="1">The sequence shown here is derived from an EMBL/GenBank/DDBJ whole genome shotgun (WGS) entry which is preliminary data.</text>
</comment>
<name>A0ABR7I9M1_9FIRM</name>
<accession>A0ABR7I9M1</accession>